<gene>
    <name evidence="3" type="ORF">HYZ11_04240</name>
</gene>
<dbReference type="PANTHER" id="PTHR42928:SF5">
    <property type="entry name" value="BLR1237 PROTEIN"/>
    <property type="match status" value="1"/>
</dbReference>
<feature type="chain" id="PRO_5037658004" evidence="2">
    <location>
        <begin position="27"/>
        <end position="326"/>
    </location>
</feature>
<keyword evidence="2" id="KW-0732">Signal</keyword>
<evidence type="ECO:0000313" key="4">
    <source>
        <dbReference type="Proteomes" id="UP000782312"/>
    </source>
</evidence>
<dbReference type="AlphaFoldDB" id="A0A932HWF2"/>
<evidence type="ECO:0000313" key="3">
    <source>
        <dbReference type="EMBL" id="MBI3126796.1"/>
    </source>
</evidence>
<dbReference type="PANTHER" id="PTHR42928">
    <property type="entry name" value="TRICARBOXYLATE-BINDING PROTEIN"/>
    <property type="match status" value="1"/>
</dbReference>
<dbReference type="InterPro" id="IPR005064">
    <property type="entry name" value="BUG"/>
</dbReference>
<protein>
    <submittedName>
        <fullName evidence="3">Tripartite tricarboxylate transporter substrate binding protein</fullName>
    </submittedName>
</protein>
<dbReference type="Gene3D" id="3.40.190.10">
    <property type="entry name" value="Periplasmic binding protein-like II"/>
    <property type="match status" value="1"/>
</dbReference>
<feature type="signal peptide" evidence="2">
    <location>
        <begin position="1"/>
        <end position="26"/>
    </location>
</feature>
<dbReference type="EMBL" id="JACPUR010000013">
    <property type="protein sequence ID" value="MBI3126796.1"/>
    <property type="molecule type" value="Genomic_DNA"/>
</dbReference>
<dbReference type="CDD" id="cd07012">
    <property type="entry name" value="PBP2_Bug_TTT"/>
    <property type="match status" value="1"/>
</dbReference>
<evidence type="ECO:0000256" key="2">
    <source>
        <dbReference type="SAM" id="SignalP"/>
    </source>
</evidence>
<dbReference type="Proteomes" id="UP000782312">
    <property type="component" value="Unassembled WGS sequence"/>
</dbReference>
<reference evidence="3" key="1">
    <citation type="submission" date="2020-07" db="EMBL/GenBank/DDBJ databases">
        <title>Huge and variable diversity of episymbiotic CPR bacteria and DPANN archaea in groundwater ecosystems.</title>
        <authorList>
            <person name="He C.Y."/>
            <person name="Keren R."/>
            <person name="Whittaker M."/>
            <person name="Farag I.F."/>
            <person name="Doudna J."/>
            <person name="Cate J.H.D."/>
            <person name="Banfield J.F."/>
        </authorList>
    </citation>
    <scope>NUCLEOTIDE SEQUENCE</scope>
    <source>
        <strain evidence="3">NC_groundwater_763_Ag_S-0.2um_68_21</strain>
    </source>
</reference>
<organism evidence="3 4">
    <name type="scientific">Tectimicrobiota bacterium</name>
    <dbReference type="NCBI Taxonomy" id="2528274"/>
    <lineage>
        <taxon>Bacteria</taxon>
        <taxon>Pseudomonadati</taxon>
        <taxon>Nitrospinota/Tectimicrobiota group</taxon>
        <taxon>Candidatus Tectimicrobiota</taxon>
    </lineage>
</organism>
<evidence type="ECO:0000256" key="1">
    <source>
        <dbReference type="ARBA" id="ARBA00006987"/>
    </source>
</evidence>
<dbReference type="SUPFAM" id="SSF53850">
    <property type="entry name" value="Periplasmic binding protein-like II"/>
    <property type="match status" value="1"/>
</dbReference>
<dbReference type="InterPro" id="IPR042100">
    <property type="entry name" value="Bug_dom1"/>
</dbReference>
<sequence>MRRRFIILAAASITAAALAGPIPAGAASYPERPITLVIPLGAGGSHDLHARGITGIISDILGQPMIVKLLPGGAGMQGTAFAAQAKPDGYTVLFTHNGLDLLVPQTQKVPFNSLKDFKAVARVNYGYNMFITHPKAPFKTMKEFVEYAKKNPGKVNFGHSGVWGAIYTPAAQLMKETGIKLNMIPHKGGGPSLQALLSGQDDVGGAFPTQARVHVKAGKIIPLAVIGDTRIKNDPDFKDVPTTAELGYKNVSFVMDRYFLAPAQTPPDRLKVLQGAFAKLMEHPSFKAFMKNIGEPIDFMSGADYDKQRTKLWSEYTALIKEMTKR</sequence>
<comment type="caution">
    <text evidence="3">The sequence shown here is derived from an EMBL/GenBank/DDBJ whole genome shotgun (WGS) entry which is preliminary data.</text>
</comment>
<comment type="similarity">
    <text evidence="1">Belongs to the UPF0065 (bug) family.</text>
</comment>
<dbReference type="Pfam" id="PF03401">
    <property type="entry name" value="TctC"/>
    <property type="match status" value="1"/>
</dbReference>
<proteinExistence type="inferred from homology"/>
<dbReference type="PIRSF" id="PIRSF017082">
    <property type="entry name" value="YflP"/>
    <property type="match status" value="1"/>
</dbReference>
<accession>A0A932HWF2</accession>
<name>A0A932HWF2_UNCTE</name>
<dbReference type="Gene3D" id="3.40.190.150">
    <property type="entry name" value="Bordetella uptake gene, domain 1"/>
    <property type="match status" value="1"/>
</dbReference>